<gene>
    <name evidence="1" type="ORF">CDAR_494031</name>
</gene>
<evidence type="ECO:0000313" key="2">
    <source>
        <dbReference type="Proteomes" id="UP001054837"/>
    </source>
</evidence>
<proteinExistence type="predicted"/>
<evidence type="ECO:0000313" key="1">
    <source>
        <dbReference type="EMBL" id="GIY73466.1"/>
    </source>
</evidence>
<name>A0AAV4VT92_9ARAC</name>
<dbReference type="Proteomes" id="UP001054837">
    <property type="component" value="Unassembled WGS sequence"/>
</dbReference>
<keyword evidence="2" id="KW-1185">Reference proteome</keyword>
<reference evidence="1 2" key="1">
    <citation type="submission" date="2021-06" db="EMBL/GenBank/DDBJ databases">
        <title>Caerostris darwini draft genome.</title>
        <authorList>
            <person name="Kono N."/>
            <person name="Arakawa K."/>
        </authorList>
    </citation>
    <scope>NUCLEOTIDE SEQUENCE [LARGE SCALE GENOMIC DNA]</scope>
</reference>
<comment type="caution">
    <text evidence="1">The sequence shown here is derived from an EMBL/GenBank/DDBJ whole genome shotgun (WGS) entry which is preliminary data.</text>
</comment>
<accession>A0AAV4VT92</accession>
<dbReference type="EMBL" id="BPLQ01013610">
    <property type="protein sequence ID" value="GIY73466.1"/>
    <property type="molecule type" value="Genomic_DNA"/>
</dbReference>
<organism evidence="1 2">
    <name type="scientific">Caerostris darwini</name>
    <dbReference type="NCBI Taxonomy" id="1538125"/>
    <lineage>
        <taxon>Eukaryota</taxon>
        <taxon>Metazoa</taxon>
        <taxon>Ecdysozoa</taxon>
        <taxon>Arthropoda</taxon>
        <taxon>Chelicerata</taxon>
        <taxon>Arachnida</taxon>
        <taxon>Araneae</taxon>
        <taxon>Araneomorphae</taxon>
        <taxon>Entelegynae</taxon>
        <taxon>Araneoidea</taxon>
        <taxon>Araneidae</taxon>
        <taxon>Caerostris</taxon>
    </lineage>
</organism>
<sequence>MHCESSRKECSAKLVAVPLSQTPLQFEVLELLRGRTEKVFGTTKLHLISQNILFSSIRNALWEAQSIADEIAEMAKAVLNLHIHTKNRKT</sequence>
<protein>
    <submittedName>
        <fullName evidence="1">Uncharacterized protein</fullName>
    </submittedName>
</protein>
<dbReference type="AlphaFoldDB" id="A0AAV4VT92"/>